<evidence type="ECO:0000313" key="22">
    <source>
        <dbReference type="Proteomes" id="UP000000719"/>
    </source>
</evidence>
<dbReference type="STRING" id="373903.Hore_12570"/>
<evidence type="ECO:0000259" key="20">
    <source>
        <dbReference type="SMART" id="SM00014"/>
    </source>
</evidence>
<feature type="active site" description="Proton acceptor" evidence="15">
    <location>
        <position position="65"/>
    </location>
</feature>
<dbReference type="Gene3D" id="1.20.144.10">
    <property type="entry name" value="Phosphatidic acid phosphatase type 2/haloperoxidase"/>
    <property type="match status" value="1"/>
</dbReference>
<keyword evidence="22" id="KW-1185">Reference proteome</keyword>
<dbReference type="GO" id="GO:0005886">
    <property type="term" value="C:plasma membrane"/>
    <property type="evidence" value="ECO:0007669"/>
    <property type="project" value="UniProtKB-SubCell"/>
</dbReference>
<feature type="binding site" evidence="16">
    <location>
        <position position="65"/>
    </location>
    <ligand>
        <name>substrate</name>
    </ligand>
</feature>
<protein>
    <submittedName>
        <fullName evidence="21">Diacylglycerol kinase</fullName>
        <ecNumber evidence="21">2.7.1.107</ecNumber>
    </submittedName>
</protein>
<name>B8CXI8_HALOH</name>
<evidence type="ECO:0000256" key="6">
    <source>
        <dbReference type="ARBA" id="ARBA00022692"/>
    </source>
</evidence>
<dbReference type="GO" id="GO:0008654">
    <property type="term" value="P:phospholipid biosynthetic process"/>
    <property type="evidence" value="ECO:0007669"/>
    <property type="project" value="UniProtKB-KW"/>
</dbReference>
<dbReference type="eggNOG" id="COG0671">
    <property type="taxonomic scope" value="Bacteria"/>
</dbReference>
<evidence type="ECO:0000256" key="10">
    <source>
        <dbReference type="ARBA" id="ARBA00022989"/>
    </source>
</evidence>
<dbReference type="GO" id="GO:0005524">
    <property type="term" value="F:ATP binding"/>
    <property type="evidence" value="ECO:0007669"/>
    <property type="project" value="UniProtKB-KW"/>
</dbReference>
<evidence type="ECO:0000256" key="17">
    <source>
        <dbReference type="PIRSR" id="PIRSR600829-3"/>
    </source>
</evidence>
<keyword evidence="8 21" id="KW-0418">Kinase</keyword>
<keyword evidence="6 19" id="KW-0812">Transmembrane</keyword>
<dbReference type="PANTHER" id="PTHR34299">
    <property type="entry name" value="DIACYLGLYCEROL KINASE"/>
    <property type="match status" value="1"/>
</dbReference>
<keyword evidence="13" id="KW-0594">Phospholipid biosynthesis</keyword>
<evidence type="ECO:0000256" key="5">
    <source>
        <dbReference type="ARBA" id="ARBA00022679"/>
    </source>
</evidence>
<sequence length="231" mass="25367">MQEHRLIDSFNYALEGIIHSLKTQRNMKIHFVVAFLVLLASLFLEVTKVQLIILFLAITFVIAMELVNTAIEVVIDMICEEYRFRAKIAKNMAAGAVFMAALNAIIIGYLIFLDDIKGFSLSLINQIKQDPAHLTFIDLGIIVIIILLLKSLGGRGTPLQGGMPSGHAALSFALATIVVFLTSDILVASLVYLLAFIVGQSRIQSHTHSLMEVITGALIGIIVTVIIFQFL</sequence>
<dbReference type="Pfam" id="PF01569">
    <property type="entry name" value="PAP2"/>
    <property type="match status" value="1"/>
</dbReference>
<dbReference type="HOGENOM" id="CLU_101368_0_0_9"/>
<dbReference type="EC" id="2.7.1.107" evidence="21"/>
<dbReference type="SUPFAM" id="SSF48317">
    <property type="entry name" value="Acid phosphatase/Vanadium-dependent haloperoxidase"/>
    <property type="match status" value="1"/>
</dbReference>
<gene>
    <name evidence="21" type="ordered locus">Hore_12570</name>
</gene>
<evidence type="ECO:0000256" key="18">
    <source>
        <dbReference type="PIRSR" id="PIRSR600829-4"/>
    </source>
</evidence>
<feature type="transmembrane region" description="Helical" evidence="19">
    <location>
        <begin position="210"/>
        <end position="230"/>
    </location>
</feature>
<comment type="subcellular location">
    <subcellularLocation>
        <location evidence="1">Cell membrane</location>
        <topology evidence="1">Multi-pass membrane protein</topology>
    </subcellularLocation>
</comment>
<evidence type="ECO:0000256" key="15">
    <source>
        <dbReference type="PIRSR" id="PIRSR600829-1"/>
    </source>
</evidence>
<keyword evidence="5 21" id="KW-0808">Transferase</keyword>
<evidence type="ECO:0000256" key="19">
    <source>
        <dbReference type="SAM" id="Phobius"/>
    </source>
</evidence>
<feature type="domain" description="Phosphatidic acid phosphatase type 2/haloperoxidase" evidence="20">
    <location>
        <begin position="89"/>
        <end position="228"/>
    </location>
</feature>
<feature type="transmembrane region" description="Helical" evidence="19">
    <location>
        <begin position="132"/>
        <end position="149"/>
    </location>
</feature>
<dbReference type="Gene3D" id="1.10.287.3610">
    <property type="match status" value="1"/>
</dbReference>
<evidence type="ECO:0000256" key="7">
    <source>
        <dbReference type="ARBA" id="ARBA00022741"/>
    </source>
</evidence>
<dbReference type="OrthoDB" id="9789934at2"/>
<feature type="binding site" evidence="16">
    <location>
        <position position="5"/>
    </location>
    <ligand>
        <name>substrate</name>
    </ligand>
</feature>
<keyword evidence="10 19" id="KW-1133">Transmembrane helix</keyword>
<dbReference type="InterPro" id="IPR000326">
    <property type="entry name" value="PAP2/HPO"/>
</dbReference>
<evidence type="ECO:0000256" key="9">
    <source>
        <dbReference type="ARBA" id="ARBA00022840"/>
    </source>
</evidence>
<dbReference type="InterPro" id="IPR036945">
    <property type="entry name" value="DAGK_sf"/>
</dbReference>
<feature type="binding site" evidence="18">
    <location>
        <position position="72"/>
    </location>
    <ligand>
        <name>a divalent metal cation</name>
        <dbReference type="ChEBI" id="CHEBI:60240"/>
    </ligand>
</feature>
<feature type="transmembrane region" description="Helical" evidence="19">
    <location>
        <begin position="29"/>
        <end position="46"/>
    </location>
</feature>
<dbReference type="InterPro" id="IPR036938">
    <property type="entry name" value="PAP2/HPO_sf"/>
</dbReference>
<keyword evidence="18" id="KW-0460">Magnesium</keyword>
<keyword evidence="4" id="KW-0444">Lipid biosynthesis</keyword>
<evidence type="ECO:0000256" key="1">
    <source>
        <dbReference type="ARBA" id="ARBA00004651"/>
    </source>
</evidence>
<dbReference type="PANTHER" id="PTHR34299:SF1">
    <property type="entry name" value="DIACYLGLYCEROL KINASE"/>
    <property type="match status" value="1"/>
</dbReference>
<dbReference type="GO" id="GO:0046872">
    <property type="term" value="F:metal ion binding"/>
    <property type="evidence" value="ECO:0007669"/>
    <property type="project" value="UniProtKB-KW"/>
</dbReference>
<dbReference type="InterPro" id="IPR000829">
    <property type="entry name" value="DAGK"/>
</dbReference>
<dbReference type="KEGG" id="hor:Hore_12570"/>
<feature type="transmembrane region" description="Helical" evidence="19">
    <location>
        <begin position="92"/>
        <end position="112"/>
    </location>
</feature>
<evidence type="ECO:0000256" key="11">
    <source>
        <dbReference type="ARBA" id="ARBA00023098"/>
    </source>
</evidence>
<dbReference type="GO" id="GO:0004143">
    <property type="term" value="F:ATP-dependent diacylglycerol kinase activity"/>
    <property type="evidence" value="ECO:0007669"/>
    <property type="project" value="UniProtKB-EC"/>
</dbReference>
<keyword evidence="12 19" id="KW-0472">Membrane</keyword>
<evidence type="ECO:0000256" key="4">
    <source>
        <dbReference type="ARBA" id="ARBA00022516"/>
    </source>
</evidence>
<feature type="binding site" evidence="17">
    <location>
        <position position="5"/>
    </location>
    <ligand>
        <name>ATP</name>
        <dbReference type="ChEBI" id="CHEBI:30616"/>
    </ligand>
</feature>
<keyword evidence="14" id="KW-1208">Phospholipid metabolism</keyword>
<dbReference type="Pfam" id="PF01219">
    <property type="entry name" value="DAGK_prokar"/>
    <property type="match status" value="1"/>
</dbReference>
<reference evidence="21 22" key="1">
    <citation type="journal article" date="2009" name="PLoS ONE">
        <title>Genome analysis of the anaerobic thermohalophilic bacterium Halothermothrix orenii.</title>
        <authorList>
            <person name="Mavromatis K."/>
            <person name="Ivanova N."/>
            <person name="Anderson I."/>
            <person name="Lykidis A."/>
            <person name="Hooper S.D."/>
            <person name="Sun H."/>
            <person name="Kunin V."/>
            <person name="Lapidus A."/>
            <person name="Hugenholtz P."/>
            <person name="Patel B."/>
            <person name="Kyrpides N.C."/>
        </authorList>
    </citation>
    <scope>NUCLEOTIDE SEQUENCE [LARGE SCALE GENOMIC DNA]</scope>
    <source>
        <strain evidence="22">H 168 / OCM 544 / DSM 9562</strain>
    </source>
</reference>
<keyword evidence="11" id="KW-0443">Lipid metabolism</keyword>
<evidence type="ECO:0000256" key="2">
    <source>
        <dbReference type="ARBA" id="ARBA00005967"/>
    </source>
</evidence>
<organism evidence="21 22">
    <name type="scientific">Halothermothrix orenii (strain H 168 / OCM 544 / DSM 9562)</name>
    <dbReference type="NCBI Taxonomy" id="373903"/>
    <lineage>
        <taxon>Bacteria</taxon>
        <taxon>Bacillati</taxon>
        <taxon>Bacillota</taxon>
        <taxon>Clostridia</taxon>
        <taxon>Halanaerobiales</taxon>
        <taxon>Halothermotrichaceae</taxon>
        <taxon>Halothermothrix</taxon>
    </lineage>
</organism>
<comment type="cofactor">
    <cofactor evidence="18">
        <name>Mg(2+)</name>
        <dbReference type="ChEBI" id="CHEBI:18420"/>
    </cofactor>
    <text evidence="18">Mn(2+), Zn(2+), Cd(2+) and Co(2+) support activity to lesser extents.</text>
</comment>
<evidence type="ECO:0000256" key="12">
    <source>
        <dbReference type="ARBA" id="ARBA00023136"/>
    </source>
</evidence>
<keyword evidence="3" id="KW-1003">Cell membrane</keyword>
<evidence type="ECO:0000256" key="3">
    <source>
        <dbReference type="ARBA" id="ARBA00022475"/>
    </source>
</evidence>
<evidence type="ECO:0000256" key="16">
    <source>
        <dbReference type="PIRSR" id="PIRSR600829-2"/>
    </source>
</evidence>
<dbReference type="AlphaFoldDB" id="B8CXI8"/>
<dbReference type="Proteomes" id="UP000000719">
    <property type="component" value="Chromosome"/>
</dbReference>
<evidence type="ECO:0000256" key="8">
    <source>
        <dbReference type="ARBA" id="ARBA00022777"/>
    </source>
</evidence>
<accession>B8CXI8</accession>
<keyword evidence="7 17" id="KW-0547">Nucleotide-binding</keyword>
<evidence type="ECO:0000256" key="14">
    <source>
        <dbReference type="ARBA" id="ARBA00023264"/>
    </source>
</evidence>
<proteinExistence type="inferred from homology"/>
<dbReference type="CDD" id="cd14266">
    <property type="entry name" value="UDPK_IM_PAP2_like"/>
    <property type="match status" value="1"/>
</dbReference>
<evidence type="ECO:0000313" key="21">
    <source>
        <dbReference type="EMBL" id="ACL70007.1"/>
    </source>
</evidence>
<dbReference type="SMART" id="SM00014">
    <property type="entry name" value="acidPPc"/>
    <property type="match status" value="1"/>
</dbReference>
<keyword evidence="18" id="KW-0479">Metal-binding</keyword>
<evidence type="ECO:0000256" key="13">
    <source>
        <dbReference type="ARBA" id="ARBA00023209"/>
    </source>
</evidence>
<comment type="similarity">
    <text evidence="2">Belongs to the bacterial diacylglycerol kinase family.</text>
</comment>
<feature type="binding site" evidence="17">
    <location>
        <position position="12"/>
    </location>
    <ligand>
        <name>ATP</name>
        <dbReference type="ChEBI" id="CHEBI:30616"/>
    </ligand>
</feature>
<feature type="binding site" evidence="17">
    <location>
        <position position="72"/>
    </location>
    <ligand>
        <name>ATP</name>
        <dbReference type="ChEBI" id="CHEBI:30616"/>
    </ligand>
</feature>
<dbReference type="EMBL" id="CP001098">
    <property type="protein sequence ID" value="ACL70007.1"/>
    <property type="molecule type" value="Genomic_DNA"/>
</dbReference>
<keyword evidence="9 17" id="KW-0067">ATP-binding</keyword>
<dbReference type="RefSeq" id="WP_012636191.1">
    <property type="nucleotide sequence ID" value="NC_011899.1"/>
</dbReference>
<dbReference type="eggNOG" id="COG0818">
    <property type="taxonomic scope" value="Bacteria"/>
</dbReference>
<feature type="transmembrane region" description="Helical" evidence="19">
    <location>
        <begin position="170"/>
        <end position="198"/>
    </location>
</feature>
<feature type="transmembrane region" description="Helical" evidence="19">
    <location>
        <begin position="52"/>
        <end position="71"/>
    </location>
</feature>